<accession>A0AAD4GRD5</accession>
<evidence type="ECO:0000256" key="1">
    <source>
        <dbReference type="ARBA" id="ARBA00022801"/>
    </source>
</evidence>
<dbReference type="PANTHER" id="PTHR48081:SF3">
    <property type="entry name" value="ALPHA_BETA HYDROLASE FOLD-3 DOMAIN-CONTAINING PROTEIN"/>
    <property type="match status" value="1"/>
</dbReference>
<sequence>MNRREYVYKEAGEGQSLVTNVWHQPGGSPIYFHGGNWVLGHKDMLSRHYIQELLALGFGAVVSPNYRLGPTISAQEGPIQNAKDSYLWAQTILPTLLVQDANVHLDGSKIVTLGHSAGGTLALLMASLPQKPLAILDIFGPKYFNDEFYHTPNPAFSKIPNFEQSLIDRIQDDVPPPSTTPPPAGPNGPDFSNYRVAWLFTSFKKGTWLRSVVPDGGFSSVDPAGLFSSSSPPTSFIHGSADGLVDVRFSRQAFSALEREGVDSKLVIADAGHRFDAGAKPGDHQYNLVVEGVRFLASYAITPTE</sequence>
<dbReference type="Pfam" id="PF07859">
    <property type="entry name" value="Abhydrolase_3"/>
    <property type="match status" value="1"/>
</dbReference>
<name>A0AAD4GRD5_ASPNN</name>
<dbReference type="InterPro" id="IPR029058">
    <property type="entry name" value="AB_hydrolase_fold"/>
</dbReference>
<evidence type="ECO:0000313" key="4">
    <source>
        <dbReference type="Proteomes" id="UP001194746"/>
    </source>
</evidence>
<evidence type="ECO:0000313" key="3">
    <source>
        <dbReference type="EMBL" id="KAF9885313.1"/>
    </source>
</evidence>
<comment type="caution">
    <text evidence="3">The sequence shown here is derived from an EMBL/GenBank/DDBJ whole genome shotgun (WGS) entry which is preliminary data.</text>
</comment>
<protein>
    <recommendedName>
        <fullName evidence="2">Alpha/beta hydrolase fold-3 domain-containing protein</fullName>
    </recommendedName>
</protein>
<keyword evidence="4" id="KW-1185">Reference proteome</keyword>
<evidence type="ECO:0000259" key="2">
    <source>
        <dbReference type="Pfam" id="PF07859"/>
    </source>
</evidence>
<dbReference type="InterPro" id="IPR013094">
    <property type="entry name" value="AB_hydrolase_3"/>
</dbReference>
<dbReference type="Proteomes" id="UP001194746">
    <property type="component" value="Unassembled WGS sequence"/>
</dbReference>
<feature type="domain" description="Alpha/beta hydrolase fold-3" evidence="2">
    <location>
        <begin position="30"/>
        <end position="127"/>
    </location>
</feature>
<reference evidence="3" key="2">
    <citation type="submission" date="2020-02" db="EMBL/GenBank/DDBJ databases">
        <authorList>
            <person name="Gilchrist C.L.M."/>
            <person name="Chooi Y.-H."/>
        </authorList>
    </citation>
    <scope>NUCLEOTIDE SEQUENCE</scope>
    <source>
        <strain evidence="3">MST-FP2251</strain>
    </source>
</reference>
<organism evidence="3 4">
    <name type="scientific">Aspergillus nanangensis</name>
    <dbReference type="NCBI Taxonomy" id="2582783"/>
    <lineage>
        <taxon>Eukaryota</taxon>
        <taxon>Fungi</taxon>
        <taxon>Dikarya</taxon>
        <taxon>Ascomycota</taxon>
        <taxon>Pezizomycotina</taxon>
        <taxon>Eurotiomycetes</taxon>
        <taxon>Eurotiomycetidae</taxon>
        <taxon>Eurotiales</taxon>
        <taxon>Aspergillaceae</taxon>
        <taxon>Aspergillus</taxon>
        <taxon>Aspergillus subgen. Circumdati</taxon>
    </lineage>
</organism>
<dbReference type="PANTHER" id="PTHR48081">
    <property type="entry name" value="AB HYDROLASE SUPERFAMILY PROTEIN C4A8.06C"/>
    <property type="match status" value="1"/>
</dbReference>
<gene>
    <name evidence="3" type="ORF">FE257_013030</name>
</gene>
<dbReference type="SUPFAM" id="SSF53474">
    <property type="entry name" value="alpha/beta-Hydrolases"/>
    <property type="match status" value="1"/>
</dbReference>
<dbReference type="InterPro" id="IPR050300">
    <property type="entry name" value="GDXG_lipolytic_enzyme"/>
</dbReference>
<keyword evidence="1" id="KW-0378">Hydrolase</keyword>
<dbReference type="EMBL" id="VCAU01000098">
    <property type="protein sequence ID" value="KAF9885313.1"/>
    <property type="molecule type" value="Genomic_DNA"/>
</dbReference>
<dbReference type="Gene3D" id="3.40.50.1820">
    <property type="entry name" value="alpha/beta hydrolase"/>
    <property type="match status" value="1"/>
</dbReference>
<dbReference type="AlphaFoldDB" id="A0AAD4GRD5"/>
<reference evidence="3" key="1">
    <citation type="journal article" date="2019" name="Beilstein J. Org. Chem.">
        <title>Nanangenines: drimane sesquiterpenoids as the dominant metabolite cohort of a novel Australian fungus, Aspergillus nanangensis.</title>
        <authorList>
            <person name="Lacey H.J."/>
            <person name="Gilchrist C.L.M."/>
            <person name="Crombie A."/>
            <person name="Kalaitzis J.A."/>
            <person name="Vuong D."/>
            <person name="Rutledge P.J."/>
            <person name="Turner P."/>
            <person name="Pitt J.I."/>
            <person name="Lacey E."/>
            <person name="Chooi Y.H."/>
            <person name="Piggott A.M."/>
        </authorList>
    </citation>
    <scope>NUCLEOTIDE SEQUENCE</scope>
    <source>
        <strain evidence="3">MST-FP2251</strain>
    </source>
</reference>
<proteinExistence type="predicted"/>
<dbReference type="GO" id="GO:0016787">
    <property type="term" value="F:hydrolase activity"/>
    <property type="evidence" value="ECO:0007669"/>
    <property type="project" value="UniProtKB-KW"/>
</dbReference>